<proteinExistence type="predicted"/>
<dbReference type="RefSeq" id="WP_180904046.1">
    <property type="nucleotide sequence ID" value="NZ_CAIJDO010000139.1"/>
</dbReference>
<dbReference type="AlphaFoldDB" id="A0A6V6YZI4"/>
<feature type="compositionally biased region" description="Polar residues" evidence="1">
    <location>
        <begin position="230"/>
        <end position="247"/>
    </location>
</feature>
<reference evidence="3 4" key="1">
    <citation type="submission" date="2020-06" db="EMBL/GenBank/DDBJ databases">
        <authorList>
            <person name="Criscuolo A."/>
        </authorList>
    </citation>
    <scope>NUCLEOTIDE SEQUENCE [LARGE SCALE GENOMIC DNA]</scope>
    <source>
        <strain evidence="4">CIP 110025</strain>
    </source>
</reference>
<keyword evidence="2" id="KW-0472">Membrane</keyword>
<sequence length="674" mass="74663">MKKQKIEDIFSSMEDFSSVPPPELWNKIEEELDKPKKKKRAILWWSAAACLLLGLLLPSVLRFNSDSGIGTTNKESVVLDENKQNAESNKIISTEENNAEKKADVVENSSLENTVKESNNPQNNNPYRTTITPKNFRNKINSGISDQESNNTTKNTNQAVAEKTFTAGKQNSFNSSSNNQALQAEKRNENQAVAEKTFTAGKQNSFNSSSNNQALQAEKRNESQAVAEKTFTSGKQNSFNSSSNNEGLQAEKINKNQAVAEKTFTAGKQNSFNSSSNNEALQAEKRNKNQAVAEKTFTTGKQNSFNSFSNNQALQAEKRNENQAVAEKTFTAGKQIFFNSFSNNQVPNSIFEEKLASKNNAVTVLNSSNLISENKQNTTKEVSNEALTTKIILAENNQKKNSEYTNSLTKVDSLQLVELQNLEKGIVEVKTEKDKESKSIPNSEKWSLDVFAGVANSQNYGKQKTLGNVNESKQTNAYGVKTNYKLNKKWAVSSGLKINELGQSIANVSYYQTSETASYPAISDYLIQSSAVVAPKITTNSSYVFVSKNTQNALKSDNSENGNIEQSLKYIEMPLEVSYAIFSKSKTSLSLNTGGFVGKLISNNVTLNGDSIGDNLNASDFVYGTLLSSTLQYRLYKKTNVFVQPGMNYYINPLTKQTFNQFQWAFNFGLNVSF</sequence>
<keyword evidence="2" id="KW-1133">Transmembrane helix</keyword>
<evidence type="ECO:0000313" key="3">
    <source>
        <dbReference type="EMBL" id="CAD0004910.1"/>
    </source>
</evidence>
<dbReference type="EMBL" id="CAIJDO010000139">
    <property type="protein sequence ID" value="CAD0004910.1"/>
    <property type="molecule type" value="Genomic_DNA"/>
</dbReference>
<evidence type="ECO:0008006" key="5">
    <source>
        <dbReference type="Google" id="ProtNLM"/>
    </source>
</evidence>
<keyword evidence="2" id="KW-0812">Transmembrane</keyword>
<accession>A0A6V6YZI4</accession>
<feature type="region of interest" description="Disordered" evidence="1">
    <location>
        <begin position="265"/>
        <end position="290"/>
    </location>
</feature>
<feature type="region of interest" description="Disordered" evidence="1">
    <location>
        <begin position="112"/>
        <end position="154"/>
    </location>
</feature>
<evidence type="ECO:0000313" key="4">
    <source>
        <dbReference type="Proteomes" id="UP000556700"/>
    </source>
</evidence>
<organism evidence="3 4">
    <name type="scientific">Flavobacterium chungangense</name>
    <dbReference type="NCBI Taxonomy" id="554283"/>
    <lineage>
        <taxon>Bacteria</taxon>
        <taxon>Pseudomonadati</taxon>
        <taxon>Bacteroidota</taxon>
        <taxon>Flavobacteriia</taxon>
        <taxon>Flavobacteriales</taxon>
        <taxon>Flavobacteriaceae</taxon>
        <taxon>Flavobacterium</taxon>
    </lineage>
</organism>
<evidence type="ECO:0000256" key="1">
    <source>
        <dbReference type="SAM" id="MobiDB-lite"/>
    </source>
</evidence>
<keyword evidence="4" id="KW-1185">Reference proteome</keyword>
<dbReference type="Proteomes" id="UP000556700">
    <property type="component" value="Unassembled WGS sequence"/>
</dbReference>
<feature type="transmembrane region" description="Helical" evidence="2">
    <location>
        <begin position="42"/>
        <end position="61"/>
    </location>
</feature>
<evidence type="ECO:0000256" key="2">
    <source>
        <dbReference type="SAM" id="Phobius"/>
    </source>
</evidence>
<feature type="compositionally biased region" description="Polar residues" evidence="1">
    <location>
        <begin position="266"/>
        <end position="280"/>
    </location>
</feature>
<feature type="region of interest" description="Disordered" evidence="1">
    <location>
        <begin position="166"/>
        <end position="249"/>
    </location>
</feature>
<comment type="caution">
    <text evidence="3">The sequence shown here is derived from an EMBL/GenBank/DDBJ whole genome shotgun (WGS) entry which is preliminary data.</text>
</comment>
<name>A0A6V6YZI4_9FLAO</name>
<protein>
    <recommendedName>
        <fullName evidence="5">Outer membrane protein beta-barrel domain-containing protein</fullName>
    </recommendedName>
</protein>
<gene>
    <name evidence="3" type="ORF">FLACHUCJ7_02130</name>
</gene>